<evidence type="ECO:0000259" key="1">
    <source>
        <dbReference type="Pfam" id="PF14280"/>
    </source>
</evidence>
<comment type="caution">
    <text evidence="2">The sequence shown here is derived from an EMBL/GenBank/DDBJ whole genome shotgun (WGS) entry which is preliminary data.</text>
</comment>
<sequence length="459" mass="53382">MDRMSSTRQSHKGKTLSRQGVLGQKGINLIEGIVLEMASRWTPSGPNEVGIDGYIELFDPGNGAPLGRTLAVQSKAVSDFLNDSPDTFDYWCDRRDLDYWLQGNAPVILIISRPASDEAYWVSIKDYFSDPEHKNSTKITFLKKTQRFTSDSHRSLLEIGRSPEIGLYLAPVPRGERLHSNLLLLENCPAKIYVASTDLRKPREIWTKLHQTGHETDGAWLLRDKRLIAFHDLSEMPWSTVCDLGTLEDFDTAEWSDSEDIDRRRQFTQLLNQTLRAHLYPSVRYWPDEDCYAYARTIDEGPLKLPYRSLKRKSDISVVSRFKTTTRDGRTLQWLRHLAFRGQFRRLGEQWYLEITPTYRFTRDGHYLARLHEDWLKGIKRLEGNRAVLSVLLFWADYLRPRTDLFEDRDAPLRFGKLLGFEMEVGINDKQWLSHDPKGKFEEIPITEELFLPNLDLEI</sequence>
<proteinExistence type="predicted"/>
<accession>A0A7X6IA76</accession>
<dbReference type="AlphaFoldDB" id="A0A7X6IA76"/>
<gene>
    <name evidence="2" type="ORF">MNODULE_05110</name>
</gene>
<reference evidence="2 3" key="1">
    <citation type="journal article" date="2020" name="Nature">
        <title>Bacterial chemolithoautotrophy via manganese oxidation.</title>
        <authorList>
            <person name="Yu H."/>
            <person name="Leadbetter J.R."/>
        </authorList>
    </citation>
    <scope>NUCLEOTIDE SEQUENCE [LARGE SCALE GENOMIC DNA]</scope>
    <source>
        <strain evidence="2 3">Mn-1</strain>
    </source>
</reference>
<feature type="domain" description="DUF4365" evidence="1">
    <location>
        <begin position="24"/>
        <end position="158"/>
    </location>
</feature>
<evidence type="ECO:0000313" key="3">
    <source>
        <dbReference type="Proteomes" id="UP000534783"/>
    </source>
</evidence>
<dbReference type="InterPro" id="IPR025375">
    <property type="entry name" value="DUF4365"/>
</dbReference>
<protein>
    <submittedName>
        <fullName evidence="2">DUF4365 domain-containing protein</fullName>
    </submittedName>
</protein>
<name>A0A7X6IA76_9BACT</name>
<evidence type="ECO:0000313" key="2">
    <source>
        <dbReference type="EMBL" id="NKE70120.1"/>
    </source>
</evidence>
<keyword evidence="3" id="KW-1185">Reference proteome</keyword>
<dbReference type="EMBL" id="VTOW01000001">
    <property type="protein sequence ID" value="NKE70120.1"/>
    <property type="molecule type" value="Genomic_DNA"/>
</dbReference>
<organism evidence="2 3">
    <name type="scientific">Candidatus Manganitrophus noduliformans</name>
    <dbReference type="NCBI Taxonomy" id="2606439"/>
    <lineage>
        <taxon>Bacteria</taxon>
        <taxon>Pseudomonadati</taxon>
        <taxon>Nitrospirota</taxon>
        <taxon>Nitrospiria</taxon>
        <taxon>Candidatus Troglogloeales</taxon>
        <taxon>Candidatus Manganitrophaceae</taxon>
        <taxon>Candidatus Manganitrophus</taxon>
    </lineage>
</organism>
<dbReference type="Pfam" id="PF14280">
    <property type="entry name" value="DUF4365"/>
    <property type="match status" value="1"/>
</dbReference>
<dbReference type="Proteomes" id="UP000534783">
    <property type="component" value="Unassembled WGS sequence"/>
</dbReference>